<evidence type="ECO:0000313" key="1">
    <source>
        <dbReference type="EMBL" id="QGZ17182.1"/>
    </source>
</evidence>
<dbReference type="GeneID" id="55815411"/>
<proteinExistence type="predicted"/>
<dbReference type="KEGG" id="vg:55815411"/>
<organism evidence="1 2">
    <name type="scientific">Arthrobacter phage DrYang</name>
    <dbReference type="NCBI Taxonomy" id="2686080"/>
    <lineage>
        <taxon>Viruses</taxon>
        <taxon>Duplodnaviria</taxon>
        <taxon>Heunggongvirae</taxon>
        <taxon>Uroviricota</taxon>
        <taxon>Caudoviricetes</taxon>
        <taxon>Klausavirus</taxon>
        <taxon>Klausavirus dryang</taxon>
    </lineage>
</organism>
<sequence>MATEVYTPEIVWGHSMNPDIQIDRDGKTWLFIETQYGKYKADHATVTAPPFSDFADPITRTMGFDPGKIDTSRVSWGAHIARDGLGVPFQAGPLRFDVL</sequence>
<dbReference type="Proteomes" id="UP000438167">
    <property type="component" value="Segment"/>
</dbReference>
<protein>
    <submittedName>
        <fullName evidence="1">Uncharacterized protein</fullName>
    </submittedName>
</protein>
<keyword evidence="2" id="KW-1185">Reference proteome</keyword>
<evidence type="ECO:0000313" key="2">
    <source>
        <dbReference type="Proteomes" id="UP000438167"/>
    </source>
</evidence>
<accession>A0A6B9JEA6</accession>
<dbReference type="RefSeq" id="YP_009886005.1">
    <property type="nucleotide sequence ID" value="NC_049489.1"/>
</dbReference>
<reference evidence="1 2" key="1">
    <citation type="submission" date="2019-11" db="EMBL/GenBank/DDBJ databases">
        <authorList>
            <person name="Donovan J."/>
            <person name="Schaffer R."/>
            <person name="Bae M.S."/>
            <person name="Gitobu P.N."/>
            <person name="Guan P."/>
            <person name="Olavarrieta M.P."/>
            <person name="Perez Cortez K."/>
            <person name="Tozier F.G."/>
            <person name="Vasilopoulos H."/>
            <person name="Zhang S."/>
            <person name="Kapinos A."/>
            <person name="Freise A.C."/>
            <person name="Moberg-Parker J."/>
            <person name="Garlena R.A."/>
            <person name="Russell D.A."/>
            <person name="Pope W.H."/>
            <person name="Jacobs-Sera D."/>
            <person name="Hatfull G.F."/>
        </authorList>
    </citation>
    <scope>NUCLEOTIDE SEQUENCE [LARGE SCALE GENOMIC DNA]</scope>
</reference>
<gene>
    <name evidence="1" type="primary">83</name>
    <name evidence="1" type="ORF">SEA_DRYANG_83</name>
</gene>
<dbReference type="EMBL" id="MN703411">
    <property type="protein sequence ID" value="QGZ17182.1"/>
    <property type="molecule type" value="Genomic_DNA"/>
</dbReference>
<name>A0A6B9JEA6_9CAUD</name>